<dbReference type="InterPro" id="IPR045338">
    <property type="entry name" value="DUF6535"/>
</dbReference>
<keyword evidence="5" id="KW-1185">Reference proteome</keyword>
<evidence type="ECO:0000313" key="5">
    <source>
        <dbReference type="Proteomes" id="UP001218218"/>
    </source>
</evidence>
<feature type="domain" description="DUF6535" evidence="3">
    <location>
        <begin position="108"/>
        <end position="209"/>
    </location>
</feature>
<dbReference type="EMBL" id="JARIHO010000134">
    <property type="protein sequence ID" value="KAJ7301482.1"/>
    <property type="molecule type" value="Genomic_DNA"/>
</dbReference>
<sequence length="244" mass="26676">MVDAGPRNPPLPEAGSCLDQDPNDELTNAIPSARNIADEARPPSEDTDGDDSPSADCKALPNRTERRIFGMKRNVKAAAPHFYATDDYGKKYPPDLIYEEMGPNARAWRMYLDECTIFDGDMSEANRDTLDVLLVFAGLFSISSSILYELLVVQRAIGNGSAISLAPLAPSPSADFTPSTAITWVNGLWYASLTLSLITALVAVLAKQSLIRQYRYDGFERWHVEAIIAMLPVTLHTAVSLLVA</sequence>
<evidence type="ECO:0000313" key="4">
    <source>
        <dbReference type="EMBL" id="KAJ7301482.1"/>
    </source>
</evidence>
<accession>A0AAD6YY06</accession>
<comment type="caution">
    <text evidence="4">The sequence shown here is derived from an EMBL/GenBank/DDBJ whole genome shotgun (WGS) entry which is preliminary data.</text>
</comment>
<keyword evidence="2" id="KW-0472">Membrane</keyword>
<evidence type="ECO:0000256" key="1">
    <source>
        <dbReference type="SAM" id="MobiDB-lite"/>
    </source>
</evidence>
<name>A0AAD6YY06_9AGAR</name>
<keyword evidence="2" id="KW-1133">Transmembrane helix</keyword>
<proteinExistence type="predicted"/>
<dbReference type="AlphaFoldDB" id="A0AAD6YY06"/>
<feature type="transmembrane region" description="Helical" evidence="2">
    <location>
        <begin position="187"/>
        <end position="206"/>
    </location>
</feature>
<dbReference type="Proteomes" id="UP001218218">
    <property type="component" value="Unassembled WGS sequence"/>
</dbReference>
<protein>
    <recommendedName>
        <fullName evidence="3">DUF6535 domain-containing protein</fullName>
    </recommendedName>
</protein>
<reference evidence="4" key="1">
    <citation type="submission" date="2023-03" db="EMBL/GenBank/DDBJ databases">
        <title>Massive genome expansion in bonnet fungi (Mycena s.s.) driven by repeated elements and novel gene families across ecological guilds.</title>
        <authorList>
            <consortium name="Lawrence Berkeley National Laboratory"/>
            <person name="Harder C.B."/>
            <person name="Miyauchi S."/>
            <person name="Viragh M."/>
            <person name="Kuo A."/>
            <person name="Thoen E."/>
            <person name="Andreopoulos B."/>
            <person name="Lu D."/>
            <person name="Skrede I."/>
            <person name="Drula E."/>
            <person name="Henrissat B."/>
            <person name="Morin E."/>
            <person name="Kohler A."/>
            <person name="Barry K."/>
            <person name="LaButti K."/>
            <person name="Morin E."/>
            <person name="Salamov A."/>
            <person name="Lipzen A."/>
            <person name="Mereny Z."/>
            <person name="Hegedus B."/>
            <person name="Baldrian P."/>
            <person name="Stursova M."/>
            <person name="Weitz H."/>
            <person name="Taylor A."/>
            <person name="Grigoriev I.V."/>
            <person name="Nagy L.G."/>
            <person name="Martin F."/>
            <person name="Kauserud H."/>
        </authorList>
    </citation>
    <scope>NUCLEOTIDE SEQUENCE</scope>
    <source>
        <strain evidence="4">CBHHK002</strain>
    </source>
</reference>
<organism evidence="4 5">
    <name type="scientific">Mycena albidolilacea</name>
    <dbReference type="NCBI Taxonomy" id="1033008"/>
    <lineage>
        <taxon>Eukaryota</taxon>
        <taxon>Fungi</taxon>
        <taxon>Dikarya</taxon>
        <taxon>Basidiomycota</taxon>
        <taxon>Agaricomycotina</taxon>
        <taxon>Agaricomycetes</taxon>
        <taxon>Agaricomycetidae</taxon>
        <taxon>Agaricales</taxon>
        <taxon>Marasmiineae</taxon>
        <taxon>Mycenaceae</taxon>
        <taxon>Mycena</taxon>
    </lineage>
</organism>
<gene>
    <name evidence="4" type="ORF">DFH08DRAFT_978721</name>
</gene>
<keyword evidence="2" id="KW-0812">Transmembrane</keyword>
<feature type="transmembrane region" description="Helical" evidence="2">
    <location>
        <begin position="132"/>
        <end position="151"/>
    </location>
</feature>
<feature type="region of interest" description="Disordered" evidence="1">
    <location>
        <begin position="1"/>
        <end position="58"/>
    </location>
</feature>
<dbReference type="Pfam" id="PF20153">
    <property type="entry name" value="DUF6535"/>
    <property type="match status" value="1"/>
</dbReference>
<evidence type="ECO:0000259" key="3">
    <source>
        <dbReference type="Pfam" id="PF20153"/>
    </source>
</evidence>
<evidence type="ECO:0000256" key="2">
    <source>
        <dbReference type="SAM" id="Phobius"/>
    </source>
</evidence>